<organism evidence="2 3">
    <name type="scientific">Colocasia esculenta</name>
    <name type="common">Wild taro</name>
    <name type="synonym">Arum esculentum</name>
    <dbReference type="NCBI Taxonomy" id="4460"/>
    <lineage>
        <taxon>Eukaryota</taxon>
        <taxon>Viridiplantae</taxon>
        <taxon>Streptophyta</taxon>
        <taxon>Embryophyta</taxon>
        <taxon>Tracheophyta</taxon>
        <taxon>Spermatophyta</taxon>
        <taxon>Magnoliopsida</taxon>
        <taxon>Liliopsida</taxon>
        <taxon>Araceae</taxon>
        <taxon>Aroideae</taxon>
        <taxon>Colocasieae</taxon>
        <taxon>Colocasia</taxon>
    </lineage>
</organism>
<reference evidence="2" key="1">
    <citation type="submission" date="2017-07" db="EMBL/GenBank/DDBJ databases">
        <title>Taro Niue Genome Assembly and Annotation.</title>
        <authorList>
            <person name="Atibalentja N."/>
            <person name="Keating K."/>
            <person name="Fields C.J."/>
        </authorList>
    </citation>
    <scope>NUCLEOTIDE SEQUENCE</scope>
    <source>
        <strain evidence="2">Niue_2</strain>
        <tissue evidence="2">Leaf</tissue>
    </source>
</reference>
<dbReference type="AlphaFoldDB" id="A0A843X2Y4"/>
<feature type="region of interest" description="Disordered" evidence="1">
    <location>
        <begin position="37"/>
        <end position="77"/>
    </location>
</feature>
<dbReference type="EMBL" id="NMUH01004930">
    <property type="protein sequence ID" value="MQM11294.1"/>
    <property type="molecule type" value="Genomic_DNA"/>
</dbReference>
<protein>
    <submittedName>
        <fullName evidence="2">Uncharacterized protein</fullName>
    </submittedName>
</protein>
<comment type="caution">
    <text evidence="2">The sequence shown here is derived from an EMBL/GenBank/DDBJ whole genome shotgun (WGS) entry which is preliminary data.</text>
</comment>
<feature type="compositionally biased region" description="Polar residues" evidence="1">
    <location>
        <begin position="56"/>
        <end position="77"/>
    </location>
</feature>
<evidence type="ECO:0000313" key="3">
    <source>
        <dbReference type="Proteomes" id="UP000652761"/>
    </source>
</evidence>
<dbReference type="OrthoDB" id="2015253at2759"/>
<evidence type="ECO:0000313" key="2">
    <source>
        <dbReference type="EMBL" id="MQM11294.1"/>
    </source>
</evidence>
<accession>A0A843X2Y4</accession>
<sequence length="77" mass="8017">MLDIGSGAGMDIVVSSVRADVSALNKMLGFRILSSAKEKGGGGQASVRQERHSENLRQLGSENSALTATCPKQIQAS</sequence>
<name>A0A843X2Y4_COLES</name>
<evidence type="ECO:0000256" key="1">
    <source>
        <dbReference type="SAM" id="MobiDB-lite"/>
    </source>
</evidence>
<proteinExistence type="predicted"/>
<gene>
    <name evidence="2" type="ORF">Taro_044203</name>
</gene>
<keyword evidence="3" id="KW-1185">Reference proteome</keyword>
<dbReference type="Proteomes" id="UP000652761">
    <property type="component" value="Unassembled WGS sequence"/>
</dbReference>